<gene>
    <name evidence="1" type="ORF">L210DRAFT_857438</name>
</gene>
<sequence>PACRLYHSWKSLIPTIVAPYLNYISRTLGKPLPASPRSISLCRHNDCACKVDYHPVPLL</sequence>
<organism evidence="1 2">
    <name type="scientific">Boletus edulis BED1</name>
    <dbReference type="NCBI Taxonomy" id="1328754"/>
    <lineage>
        <taxon>Eukaryota</taxon>
        <taxon>Fungi</taxon>
        <taxon>Dikarya</taxon>
        <taxon>Basidiomycota</taxon>
        <taxon>Agaricomycotina</taxon>
        <taxon>Agaricomycetes</taxon>
        <taxon>Agaricomycetidae</taxon>
        <taxon>Boletales</taxon>
        <taxon>Boletineae</taxon>
        <taxon>Boletaceae</taxon>
        <taxon>Boletoideae</taxon>
        <taxon>Boletus</taxon>
    </lineage>
</organism>
<dbReference type="AlphaFoldDB" id="A0AAD4BUH6"/>
<protein>
    <submittedName>
        <fullName evidence="1">Uncharacterized protein</fullName>
    </submittedName>
</protein>
<feature type="non-terminal residue" evidence="1">
    <location>
        <position position="1"/>
    </location>
</feature>
<comment type="caution">
    <text evidence="1">The sequence shown here is derived from an EMBL/GenBank/DDBJ whole genome shotgun (WGS) entry which is preliminary data.</text>
</comment>
<reference evidence="1" key="2">
    <citation type="journal article" date="2020" name="Nat. Commun.">
        <title>Large-scale genome sequencing of mycorrhizal fungi provides insights into the early evolution of symbiotic traits.</title>
        <authorList>
            <person name="Miyauchi S."/>
            <person name="Kiss E."/>
            <person name="Kuo A."/>
            <person name="Drula E."/>
            <person name="Kohler A."/>
            <person name="Sanchez-Garcia M."/>
            <person name="Morin E."/>
            <person name="Andreopoulos B."/>
            <person name="Barry K.W."/>
            <person name="Bonito G."/>
            <person name="Buee M."/>
            <person name="Carver A."/>
            <person name="Chen C."/>
            <person name="Cichocki N."/>
            <person name="Clum A."/>
            <person name="Culley D."/>
            <person name="Crous P.W."/>
            <person name="Fauchery L."/>
            <person name="Girlanda M."/>
            <person name="Hayes R.D."/>
            <person name="Keri Z."/>
            <person name="LaButti K."/>
            <person name="Lipzen A."/>
            <person name="Lombard V."/>
            <person name="Magnuson J."/>
            <person name="Maillard F."/>
            <person name="Murat C."/>
            <person name="Nolan M."/>
            <person name="Ohm R.A."/>
            <person name="Pangilinan J."/>
            <person name="Pereira M.F."/>
            <person name="Perotto S."/>
            <person name="Peter M."/>
            <person name="Pfister S."/>
            <person name="Riley R."/>
            <person name="Sitrit Y."/>
            <person name="Stielow J.B."/>
            <person name="Szollosi G."/>
            <person name="Zifcakova L."/>
            <person name="Stursova M."/>
            <person name="Spatafora J.W."/>
            <person name="Tedersoo L."/>
            <person name="Vaario L.M."/>
            <person name="Yamada A."/>
            <person name="Yan M."/>
            <person name="Wang P."/>
            <person name="Xu J."/>
            <person name="Bruns T."/>
            <person name="Baldrian P."/>
            <person name="Vilgalys R."/>
            <person name="Dunand C."/>
            <person name="Henrissat B."/>
            <person name="Grigoriev I.V."/>
            <person name="Hibbett D."/>
            <person name="Nagy L.G."/>
            <person name="Martin F.M."/>
        </authorList>
    </citation>
    <scope>NUCLEOTIDE SEQUENCE</scope>
    <source>
        <strain evidence="1">BED1</strain>
    </source>
</reference>
<evidence type="ECO:0000313" key="2">
    <source>
        <dbReference type="Proteomes" id="UP001194468"/>
    </source>
</evidence>
<reference evidence="1" key="1">
    <citation type="submission" date="2019-10" db="EMBL/GenBank/DDBJ databases">
        <authorList>
            <consortium name="DOE Joint Genome Institute"/>
            <person name="Kuo A."/>
            <person name="Miyauchi S."/>
            <person name="Kiss E."/>
            <person name="Drula E."/>
            <person name="Kohler A."/>
            <person name="Sanchez-Garcia M."/>
            <person name="Andreopoulos B."/>
            <person name="Barry K.W."/>
            <person name="Bonito G."/>
            <person name="Buee M."/>
            <person name="Carver A."/>
            <person name="Chen C."/>
            <person name="Cichocki N."/>
            <person name="Clum A."/>
            <person name="Culley D."/>
            <person name="Crous P.W."/>
            <person name="Fauchery L."/>
            <person name="Girlanda M."/>
            <person name="Hayes R."/>
            <person name="Keri Z."/>
            <person name="LaButti K."/>
            <person name="Lipzen A."/>
            <person name="Lombard V."/>
            <person name="Magnuson J."/>
            <person name="Maillard F."/>
            <person name="Morin E."/>
            <person name="Murat C."/>
            <person name="Nolan M."/>
            <person name="Ohm R."/>
            <person name="Pangilinan J."/>
            <person name="Pereira M."/>
            <person name="Perotto S."/>
            <person name="Peter M."/>
            <person name="Riley R."/>
            <person name="Sitrit Y."/>
            <person name="Stielow B."/>
            <person name="Szollosi G."/>
            <person name="Zifcakova L."/>
            <person name="Stursova M."/>
            <person name="Spatafora J.W."/>
            <person name="Tedersoo L."/>
            <person name="Vaario L.-M."/>
            <person name="Yamada A."/>
            <person name="Yan M."/>
            <person name="Wang P."/>
            <person name="Xu J."/>
            <person name="Bruns T."/>
            <person name="Baldrian P."/>
            <person name="Vilgalys R."/>
            <person name="Henrissat B."/>
            <person name="Grigoriev I.V."/>
            <person name="Hibbett D."/>
            <person name="Nagy L.G."/>
            <person name="Martin F.M."/>
        </authorList>
    </citation>
    <scope>NUCLEOTIDE SEQUENCE</scope>
    <source>
        <strain evidence="1">BED1</strain>
    </source>
</reference>
<name>A0AAD4BUH6_BOLED</name>
<dbReference type="Proteomes" id="UP001194468">
    <property type="component" value="Unassembled WGS sequence"/>
</dbReference>
<dbReference type="EMBL" id="WHUW01000013">
    <property type="protein sequence ID" value="KAF8439952.1"/>
    <property type="molecule type" value="Genomic_DNA"/>
</dbReference>
<accession>A0AAD4BUH6</accession>
<keyword evidence="2" id="KW-1185">Reference proteome</keyword>
<proteinExistence type="predicted"/>
<evidence type="ECO:0000313" key="1">
    <source>
        <dbReference type="EMBL" id="KAF8439952.1"/>
    </source>
</evidence>